<dbReference type="Gene3D" id="1.10.10.10">
    <property type="entry name" value="Winged helix-like DNA-binding domain superfamily/Winged helix DNA-binding domain"/>
    <property type="match status" value="1"/>
</dbReference>
<reference evidence="2 3" key="1">
    <citation type="submission" date="2016-06" db="EMBL/GenBank/DDBJ databases">
        <authorList>
            <person name="Kjaerup R.B."/>
            <person name="Dalgaard T.S."/>
            <person name="Juul-Madsen H.R."/>
        </authorList>
    </citation>
    <scope>NUCLEOTIDE SEQUENCE [LARGE SCALE GENOMIC DNA]</scope>
    <source>
        <strain evidence="2 3">DSM 43904</strain>
    </source>
</reference>
<dbReference type="AlphaFoldDB" id="A0A1C5HQJ8"/>
<evidence type="ECO:0000259" key="1">
    <source>
        <dbReference type="PROSITE" id="PS50995"/>
    </source>
</evidence>
<keyword evidence="2" id="KW-0238">DNA-binding</keyword>
<dbReference type="PANTHER" id="PTHR33164:SF43">
    <property type="entry name" value="HTH-TYPE TRANSCRIPTIONAL REPRESSOR YETL"/>
    <property type="match status" value="1"/>
</dbReference>
<dbReference type="InterPro" id="IPR039422">
    <property type="entry name" value="MarR/SlyA-like"/>
</dbReference>
<dbReference type="InterPro" id="IPR036390">
    <property type="entry name" value="WH_DNA-bd_sf"/>
</dbReference>
<dbReference type="EMBL" id="LT607750">
    <property type="protein sequence ID" value="SCG48290.1"/>
    <property type="molecule type" value="Genomic_DNA"/>
</dbReference>
<name>A0A1C5HQJ8_9ACTN</name>
<dbReference type="InterPro" id="IPR000835">
    <property type="entry name" value="HTH_MarR-typ"/>
</dbReference>
<feature type="domain" description="HTH marR-type" evidence="1">
    <location>
        <begin position="5"/>
        <end position="137"/>
    </location>
</feature>
<dbReference type="SUPFAM" id="SSF46785">
    <property type="entry name" value="Winged helix' DNA-binding domain"/>
    <property type="match status" value="1"/>
</dbReference>
<dbReference type="GO" id="GO:0003700">
    <property type="term" value="F:DNA-binding transcription factor activity"/>
    <property type="evidence" value="ECO:0007669"/>
    <property type="project" value="InterPro"/>
</dbReference>
<proteinExistence type="predicted"/>
<dbReference type="RefSeq" id="WP_088993574.1">
    <property type="nucleotide sequence ID" value="NZ_LT607750.1"/>
</dbReference>
<dbReference type="PANTHER" id="PTHR33164">
    <property type="entry name" value="TRANSCRIPTIONAL REGULATOR, MARR FAMILY"/>
    <property type="match status" value="1"/>
</dbReference>
<evidence type="ECO:0000313" key="3">
    <source>
        <dbReference type="Proteomes" id="UP000198217"/>
    </source>
</evidence>
<protein>
    <submittedName>
        <fullName evidence="2">DNA-binding transcriptional regulator, MarR family</fullName>
    </submittedName>
</protein>
<dbReference type="GO" id="GO:0003677">
    <property type="term" value="F:DNA binding"/>
    <property type="evidence" value="ECO:0007669"/>
    <property type="project" value="UniProtKB-KW"/>
</dbReference>
<dbReference type="GO" id="GO:0006950">
    <property type="term" value="P:response to stress"/>
    <property type="evidence" value="ECO:0007669"/>
    <property type="project" value="TreeGrafter"/>
</dbReference>
<dbReference type="PROSITE" id="PS50995">
    <property type="entry name" value="HTH_MARR_2"/>
    <property type="match status" value="1"/>
</dbReference>
<accession>A0A1C5HQJ8</accession>
<gene>
    <name evidence="2" type="ORF">GA0070609_2048</name>
</gene>
<keyword evidence="3" id="KW-1185">Reference proteome</keyword>
<dbReference type="Proteomes" id="UP000198217">
    <property type="component" value="Chromosome I"/>
</dbReference>
<sequence length="181" mass="19060">MNLPGDATANLLGALALAVNSRMRAAVVDAAGAGGALAEAVVVIKDQPGVTAEWLGGVLGLTQPGAAHLVRRLVEQGWVQRRPGADARSRALHLTPAGRRAAGEILRARQRTLTDLVARLSDPQRRQLTEIAGGLLRCAPGDRQELARLCRLCDRSRCPACPVHDSYRHPPAPADGAEPVA</sequence>
<organism evidence="2 3">
    <name type="scientific">Micromonospora echinaurantiaca</name>
    <dbReference type="NCBI Taxonomy" id="47857"/>
    <lineage>
        <taxon>Bacteria</taxon>
        <taxon>Bacillati</taxon>
        <taxon>Actinomycetota</taxon>
        <taxon>Actinomycetes</taxon>
        <taxon>Micromonosporales</taxon>
        <taxon>Micromonosporaceae</taxon>
        <taxon>Micromonospora</taxon>
    </lineage>
</organism>
<dbReference type="Pfam" id="PF12802">
    <property type="entry name" value="MarR_2"/>
    <property type="match status" value="1"/>
</dbReference>
<evidence type="ECO:0000313" key="2">
    <source>
        <dbReference type="EMBL" id="SCG48290.1"/>
    </source>
</evidence>
<dbReference type="SMART" id="SM00347">
    <property type="entry name" value="HTH_MARR"/>
    <property type="match status" value="1"/>
</dbReference>
<dbReference type="InterPro" id="IPR036388">
    <property type="entry name" value="WH-like_DNA-bd_sf"/>
</dbReference>